<dbReference type="CDD" id="cd07957">
    <property type="entry name" value="Anticodon_Ia_Met"/>
    <property type="match status" value="1"/>
</dbReference>
<dbReference type="OrthoDB" id="9810191at2"/>
<feature type="binding site" evidence="15">
    <location>
        <position position="151"/>
    </location>
    <ligand>
        <name>Zn(2+)</name>
        <dbReference type="ChEBI" id="CHEBI:29105"/>
    </ligand>
</feature>
<dbReference type="InterPro" id="IPR004495">
    <property type="entry name" value="Met-tRNA-synth_bsu_C"/>
</dbReference>
<dbReference type="GO" id="GO:0004825">
    <property type="term" value="F:methionine-tRNA ligase activity"/>
    <property type="evidence" value="ECO:0000318"/>
    <property type="project" value="GO_Central"/>
</dbReference>
<comment type="function">
    <text evidence="1 15">Is required not only for elongation of protein synthesis but also for the initiation of all mRNA translation through initiator tRNA(fMet) aminoacylation.</text>
</comment>
<keyword evidence="6 15" id="KW-0436">Ligase</keyword>
<dbReference type="KEGG" id="dtu:Dtur_0256"/>
<dbReference type="InterPro" id="IPR014758">
    <property type="entry name" value="Met-tRNA_synth"/>
</dbReference>
<keyword evidence="10 15" id="KW-0067">ATP-binding</keyword>
<evidence type="ECO:0000313" key="18">
    <source>
        <dbReference type="Proteomes" id="UP000007719"/>
    </source>
</evidence>
<feature type="short sequence motif" description="'KMSKS' region" evidence="15">
    <location>
        <begin position="303"/>
        <end position="307"/>
    </location>
</feature>
<feature type="binding site" evidence="15">
    <location>
        <position position="137"/>
    </location>
    <ligand>
        <name>Zn(2+)</name>
        <dbReference type="ChEBI" id="CHEBI:29105"/>
    </ligand>
</feature>
<dbReference type="PATRIC" id="fig|515635.4.peg.269"/>
<dbReference type="SUPFAM" id="SSF50249">
    <property type="entry name" value="Nucleic acid-binding proteins"/>
    <property type="match status" value="1"/>
</dbReference>
<evidence type="ECO:0000256" key="11">
    <source>
        <dbReference type="ARBA" id="ARBA00022884"/>
    </source>
</evidence>
<dbReference type="HAMAP" id="MF_01228">
    <property type="entry name" value="Met_tRNA_synth_type2"/>
    <property type="match status" value="1"/>
</dbReference>
<dbReference type="GO" id="GO:0006431">
    <property type="term" value="P:methionyl-tRNA aminoacylation"/>
    <property type="evidence" value="ECO:0000318"/>
    <property type="project" value="GO_Central"/>
</dbReference>
<dbReference type="RefSeq" id="WP_012582667.1">
    <property type="nucleotide sequence ID" value="NC_011661.1"/>
</dbReference>
<evidence type="ECO:0000256" key="6">
    <source>
        <dbReference type="ARBA" id="ARBA00022598"/>
    </source>
</evidence>
<feature type="binding site" evidence="15">
    <location>
        <position position="134"/>
    </location>
    <ligand>
        <name>Zn(2+)</name>
        <dbReference type="ChEBI" id="CHEBI:29105"/>
    </ligand>
</feature>
<evidence type="ECO:0000256" key="7">
    <source>
        <dbReference type="ARBA" id="ARBA00022723"/>
    </source>
</evidence>
<dbReference type="SUPFAM" id="SSF52374">
    <property type="entry name" value="Nucleotidylyl transferase"/>
    <property type="match status" value="1"/>
</dbReference>
<keyword evidence="8 15" id="KW-0547">Nucleotide-binding</keyword>
<dbReference type="PANTHER" id="PTHR43326">
    <property type="entry name" value="METHIONYL-TRNA SYNTHETASE"/>
    <property type="match status" value="1"/>
</dbReference>
<evidence type="ECO:0000256" key="9">
    <source>
        <dbReference type="ARBA" id="ARBA00022833"/>
    </source>
</evidence>
<dbReference type="FunFam" id="1.10.730.10:FF:000026">
    <property type="entry name" value="Methionine--tRNA ligase"/>
    <property type="match status" value="1"/>
</dbReference>
<dbReference type="InterPro" id="IPR002547">
    <property type="entry name" value="tRNA-bd_dom"/>
</dbReference>
<comment type="subunit">
    <text evidence="3 15">Homodimer.</text>
</comment>
<dbReference type="NCBIfam" id="TIGR00398">
    <property type="entry name" value="metG"/>
    <property type="match status" value="1"/>
</dbReference>
<dbReference type="FunFam" id="2.40.50.140:FF:000042">
    <property type="entry name" value="Methionine--tRNA ligase"/>
    <property type="match status" value="1"/>
</dbReference>
<keyword evidence="11 15" id="KW-0694">RNA-binding</keyword>
<dbReference type="eggNOG" id="COG0073">
    <property type="taxonomic scope" value="Bacteria"/>
</dbReference>
<dbReference type="InterPro" id="IPR023457">
    <property type="entry name" value="Met-tRNA_synth_2"/>
</dbReference>
<dbReference type="CDD" id="cd00814">
    <property type="entry name" value="MetRS_core"/>
    <property type="match status" value="1"/>
</dbReference>
<dbReference type="Pfam" id="PF08264">
    <property type="entry name" value="Anticodon_1"/>
    <property type="match status" value="1"/>
</dbReference>
<evidence type="ECO:0000256" key="2">
    <source>
        <dbReference type="ARBA" id="ARBA00004496"/>
    </source>
</evidence>
<evidence type="ECO:0000256" key="14">
    <source>
        <dbReference type="ARBA" id="ARBA00047364"/>
    </source>
</evidence>
<dbReference type="FunCoup" id="B8E1Q7">
    <property type="interactions" value="360"/>
</dbReference>
<keyword evidence="4 15" id="KW-0963">Cytoplasm</keyword>
<gene>
    <name evidence="15" type="primary">metG</name>
    <name evidence="17" type="ordered locus">Dtur_0256</name>
</gene>
<dbReference type="FunFam" id="2.170.220.10:FF:000002">
    <property type="entry name" value="Methionine--tRNA ligase"/>
    <property type="match status" value="1"/>
</dbReference>
<feature type="binding site" evidence="15">
    <location>
        <position position="154"/>
    </location>
    <ligand>
        <name>Zn(2+)</name>
        <dbReference type="ChEBI" id="CHEBI:29105"/>
    </ligand>
</feature>
<dbReference type="InterPro" id="IPR041872">
    <property type="entry name" value="Anticodon_Met"/>
</dbReference>
<evidence type="ECO:0000256" key="3">
    <source>
        <dbReference type="ARBA" id="ARBA00011738"/>
    </source>
</evidence>
<dbReference type="Proteomes" id="UP000007719">
    <property type="component" value="Chromosome"/>
</dbReference>
<dbReference type="GO" id="GO:0005524">
    <property type="term" value="F:ATP binding"/>
    <property type="evidence" value="ECO:0007669"/>
    <property type="project" value="UniProtKB-UniRule"/>
</dbReference>
<dbReference type="eggNOG" id="COG0143">
    <property type="taxonomic scope" value="Bacteria"/>
</dbReference>
<dbReference type="AlphaFoldDB" id="B8E1Q7"/>
<evidence type="ECO:0000256" key="5">
    <source>
        <dbReference type="ARBA" id="ARBA00022555"/>
    </source>
</evidence>
<dbReference type="STRING" id="515635.Dtur_0256"/>
<dbReference type="InterPro" id="IPR015413">
    <property type="entry name" value="Methionyl/Leucyl_tRNA_Synth"/>
</dbReference>
<comment type="caution">
    <text evidence="15">Lacks conserved residue(s) required for the propagation of feature annotation.</text>
</comment>
<dbReference type="InterPro" id="IPR032678">
    <property type="entry name" value="tRNA-synt_1_cat_dom"/>
</dbReference>
<dbReference type="EnsemblBacteria" id="ACK41582">
    <property type="protein sequence ID" value="ACK41582"/>
    <property type="gene ID" value="Dtur_0256"/>
</dbReference>
<sequence length="634" mass="73436">MKGANNLVRNKFYITTPIYYSNSEPHIGTVYTTIVADTFARFYRLKDYDVFFLTGLDEHGQKLARTAQERGYTPQEYVDLMAQKFIETWEKIGITNDDFIRTTEKRHEEVVQKVFQKLYDKGYLYKGSYAGWYCTPCETFWQKEELHDGNCPACGRPVEWLEEETYYFKLSAFAEPLLKYIEEHPEFVYPETRRNEVISFIKSGLKDISATRTTVKWGIPVPFDPKHTVYVWFDALVNYISALGYLTDDDSKFKRYWPADVHLIGKDILRFHAIIWPAILMALNIPLPKTVLAHGFWTIKGGKISKSKGNRVDPHELINLYGVDALRYFLLREVPLGLDGEYSDEAFHRRYHSDLANDLGNLLNRVLTVAEKYTEGKVPEPKEFQEEDKFLLQKGDDMANKVEEAMANFNPANALTYIWEVVQEANRYIDQQAPWNLASSGNKDRLNTVIYTLLEALRKISIMLYAFMPNIAEEIQRQLGYKDVQFAWDLIKDVKIPVGQKLNKGKILFPRVERKEEKEVEEKKEEQKISIDEFKKIDLRIAKVISARRVENSDKLLLLEIDLGEEKRQIVAGIAEYYKPEELIGKEIVVVYNLQPAKIRGYESQGMLLAAKDSKGRLAILTPEKEVDPGSKVS</sequence>
<comment type="similarity">
    <text evidence="15">Belongs to the class-I aminoacyl-tRNA synthetase family. MetG type 2A subfamily.</text>
</comment>
<dbReference type="GO" id="GO:0000049">
    <property type="term" value="F:tRNA binding"/>
    <property type="evidence" value="ECO:0007669"/>
    <property type="project" value="UniProtKB-UniRule"/>
</dbReference>
<evidence type="ECO:0000313" key="17">
    <source>
        <dbReference type="EMBL" id="ACK41582.1"/>
    </source>
</evidence>
<protein>
    <recommendedName>
        <fullName evidence="15">Methionine--tRNA ligase</fullName>
        <ecNumber evidence="15">6.1.1.10</ecNumber>
    </recommendedName>
    <alternativeName>
        <fullName evidence="15">Methionyl-tRNA synthetase</fullName>
        <shortName evidence="15">MetRS</shortName>
    </alternativeName>
</protein>
<proteinExistence type="inferred from homology"/>
<dbReference type="NCBIfam" id="NF008900">
    <property type="entry name" value="PRK12267.1"/>
    <property type="match status" value="1"/>
</dbReference>
<keyword evidence="12 15" id="KW-0648">Protein biosynthesis</keyword>
<evidence type="ECO:0000256" key="13">
    <source>
        <dbReference type="ARBA" id="ARBA00023146"/>
    </source>
</evidence>
<dbReference type="CDD" id="cd02800">
    <property type="entry name" value="tRNA_bind_EcMetRS_like"/>
    <property type="match status" value="1"/>
</dbReference>
<keyword evidence="13 15" id="KW-0030">Aminoacyl-tRNA synthetase</keyword>
<dbReference type="Pfam" id="PF01406">
    <property type="entry name" value="tRNA-synt_1e"/>
    <property type="match status" value="1"/>
</dbReference>
<keyword evidence="9 15" id="KW-0862">Zinc</keyword>
<dbReference type="PRINTS" id="PR01041">
    <property type="entry name" value="TRNASYNTHMET"/>
</dbReference>
<dbReference type="PROSITE" id="PS50886">
    <property type="entry name" value="TRBD"/>
    <property type="match status" value="1"/>
</dbReference>
<name>B8E1Q7_DICTD</name>
<feature type="domain" description="TRNA-binding" evidence="16">
    <location>
        <begin position="533"/>
        <end position="634"/>
    </location>
</feature>
<keyword evidence="18" id="KW-1185">Reference proteome</keyword>
<dbReference type="InterPro" id="IPR009080">
    <property type="entry name" value="tRNAsynth_Ia_anticodon-bd"/>
</dbReference>
<reference evidence="18" key="1">
    <citation type="journal article" date="2016" name="Front. Microbiol.">
        <title>The complete genome sequence of hyperthermophile Dictyoglomus turgidum DSM 6724 reveals a specialized carbohydrate fermentor.</title>
        <authorList>
            <person name="Brumm P.J."/>
            <person name="Gowda K."/>
            <person name="Robb F.T."/>
            <person name="Mead D.A."/>
        </authorList>
    </citation>
    <scope>NUCLEOTIDE SEQUENCE [LARGE SCALE GENOMIC DNA]</scope>
    <source>
        <strain evidence="18">DSM 6724 / Z-1310</strain>
    </source>
</reference>
<dbReference type="Gene3D" id="3.40.50.620">
    <property type="entry name" value="HUPs"/>
    <property type="match status" value="1"/>
</dbReference>
<dbReference type="EC" id="6.1.1.10" evidence="15"/>
<dbReference type="Gene3D" id="2.170.220.10">
    <property type="match status" value="1"/>
</dbReference>
<dbReference type="GO" id="GO:0046872">
    <property type="term" value="F:metal ion binding"/>
    <property type="evidence" value="ECO:0007669"/>
    <property type="project" value="UniProtKB-KW"/>
</dbReference>
<evidence type="ECO:0000256" key="12">
    <source>
        <dbReference type="ARBA" id="ARBA00022917"/>
    </source>
</evidence>
<dbReference type="InterPro" id="IPR014729">
    <property type="entry name" value="Rossmann-like_a/b/a_fold"/>
</dbReference>
<dbReference type="Gene3D" id="1.10.730.10">
    <property type="entry name" value="Isoleucyl-tRNA Synthetase, Domain 1"/>
    <property type="match status" value="1"/>
</dbReference>
<dbReference type="PANTHER" id="PTHR43326:SF1">
    <property type="entry name" value="METHIONINE--TRNA LIGASE, MITOCHONDRIAL"/>
    <property type="match status" value="1"/>
</dbReference>
<comment type="cofactor">
    <cofactor evidence="15">
        <name>Zn(2+)</name>
        <dbReference type="ChEBI" id="CHEBI:29105"/>
    </cofactor>
    <text evidence="15">Binds 1 zinc ion per subunit.</text>
</comment>
<dbReference type="HOGENOM" id="CLU_009710_9_4_0"/>
<organism evidence="17 18">
    <name type="scientific">Dictyoglomus turgidum (strain DSM 6724 / Z-1310)</name>
    <dbReference type="NCBI Taxonomy" id="515635"/>
    <lineage>
        <taxon>Bacteria</taxon>
        <taxon>Pseudomonadati</taxon>
        <taxon>Dictyoglomota</taxon>
        <taxon>Dictyoglomia</taxon>
        <taxon>Dictyoglomales</taxon>
        <taxon>Dictyoglomaceae</taxon>
        <taxon>Dictyoglomus</taxon>
    </lineage>
</organism>
<comment type="catalytic activity">
    <reaction evidence="14 15">
        <text>tRNA(Met) + L-methionine + ATP = L-methionyl-tRNA(Met) + AMP + diphosphate</text>
        <dbReference type="Rhea" id="RHEA:13481"/>
        <dbReference type="Rhea" id="RHEA-COMP:9667"/>
        <dbReference type="Rhea" id="RHEA-COMP:9698"/>
        <dbReference type="ChEBI" id="CHEBI:30616"/>
        <dbReference type="ChEBI" id="CHEBI:33019"/>
        <dbReference type="ChEBI" id="CHEBI:57844"/>
        <dbReference type="ChEBI" id="CHEBI:78442"/>
        <dbReference type="ChEBI" id="CHEBI:78530"/>
        <dbReference type="ChEBI" id="CHEBI:456215"/>
        <dbReference type="EC" id="6.1.1.10"/>
    </reaction>
</comment>
<dbReference type="Pfam" id="PF01588">
    <property type="entry name" value="tRNA_bind"/>
    <property type="match status" value="1"/>
</dbReference>
<keyword evidence="7 15" id="KW-0479">Metal-binding</keyword>
<evidence type="ECO:0000259" key="16">
    <source>
        <dbReference type="PROSITE" id="PS50886"/>
    </source>
</evidence>
<dbReference type="InParanoid" id="B8E1Q7"/>
<dbReference type="EMBL" id="CP001251">
    <property type="protein sequence ID" value="ACK41582.1"/>
    <property type="molecule type" value="Genomic_DNA"/>
</dbReference>
<dbReference type="SUPFAM" id="SSF47323">
    <property type="entry name" value="Anticodon-binding domain of a subclass of class I aminoacyl-tRNA synthetases"/>
    <property type="match status" value="1"/>
</dbReference>
<dbReference type="NCBIfam" id="TIGR00399">
    <property type="entry name" value="metG_C_term"/>
    <property type="match status" value="1"/>
</dbReference>
<dbReference type="InterPro" id="IPR033911">
    <property type="entry name" value="MetRS_core"/>
</dbReference>
<comment type="subcellular location">
    <subcellularLocation>
        <location evidence="2 15">Cytoplasm</location>
    </subcellularLocation>
</comment>
<evidence type="ECO:0000256" key="15">
    <source>
        <dbReference type="HAMAP-Rule" id="MF_01228"/>
    </source>
</evidence>
<evidence type="ECO:0000256" key="10">
    <source>
        <dbReference type="ARBA" id="ARBA00022840"/>
    </source>
</evidence>
<dbReference type="InterPro" id="IPR012340">
    <property type="entry name" value="NA-bd_OB-fold"/>
</dbReference>
<evidence type="ECO:0000256" key="8">
    <source>
        <dbReference type="ARBA" id="ARBA00022741"/>
    </source>
</evidence>
<evidence type="ECO:0000256" key="4">
    <source>
        <dbReference type="ARBA" id="ARBA00022490"/>
    </source>
</evidence>
<dbReference type="GO" id="GO:0005737">
    <property type="term" value="C:cytoplasm"/>
    <property type="evidence" value="ECO:0007669"/>
    <property type="project" value="UniProtKB-SubCell"/>
</dbReference>
<dbReference type="InterPro" id="IPR013155">
    <property type="entry name" value="M/V/L/I-tRNA-synth_anticd-bd"/>
</dbReference>
<accession>B8E1Q7</accession>
<dbReference type="Gene3D" id="2.40.50.140">
    <property type="entry name" value="Nucleic acid-binding proteins"/>
    <property type="match status" value="1"/>
</dbReference>
<evidence type="ECO:0000256" key="1">
    <source>
        <dbReference type="ARBA" id="ARBA00003314"/>
    </source>
</evidence>
<dbReference type="Pfam" id="PF09334">
    <property type="entry name" value="tRNA-synt_1g"/>
    <property type="match status" value="1"/>
</dbReference>
<keyword evidence="5 15" id="KW-0820">tRNA-binding</keyword>